<evidence type="ECO:0000313" key="2">
    <source>
        <dbReference type="EMBL" id="KPK71976.1"/>
    </source>
</evidence>
<sequence length="91" mass="9969">MARTLSLAIALVYLVAALIYGGWELLLIAAIVLIMPMAMIWFGDEIGDYVGGFHRIGKPYITKRSPGSLVSLFGWALLLAPVVIIVLRLVR</sequence>
<accession>A0A0S8GFZ2</accession>
<name>A0A0S8GFZ2_UNCW3</name>
<dbReference type="Proteomes" id="UP000051096">
    <property type="component" value="Unassembled WGS sequence"/>
</dbReference>
<dbReference type="AlphaFoldDB" id="A0A0S8GFZ2"/>
<keyword evidence="1" id="KW-1133">Transmembrane helix</keyword>
<keyword evidence="1" id="KW-0472">Membrane</keyword>
<evidence type="ECO:0000256" key="1">
    <source>
        <dbReference type="SAM" id="Phobius"/>
    </source>
</evidence>
<gene>
    <name evidence="2" type="ORF">AMJ87_06100</name>
</gene>
<evidence type="ECO:0000313" key="3">
    <source>
        <dbReference type="Proteomes" id="UP000051096"/>
    </source>
</evidence>
<protein>
    <submittedName>
        <fullName evidence="2">Uncharacterized protein</fullName>
    </submittedName>
</protein>
<proteinExistence type="predicted"/>
<dbReference type="EMBL" id="LJUO01000046">
    <property type="protein sequence ID" value="KPK71976.1"/>
    <property type="molecule type" value="Genomic_DNA"/>
</dbReference>
<feature type="transmembrane region" description="Helical" evidence="1">
    <location>
        <begin position="68"/>
        <end position="90"/>
    </location>
</feature>
<keyword evidence="1" id="KW-0812">Transmembrane</keyword>
<comment type="caution">
    <text evidence="2">The sequence shown here is derived from an EMBL/GenBank/DDBJ whole genome shotgun (WGS) entry which is preliminary data.</text>
</comment>
<organism evidence="2 3">
    <name type="scientific">candidate division WOR_3 bacterium SM23_60</name>
    <dbReference type="NCBI Taxonomy" id="1703780"/>
    <lineage>
        <taxon>Bacteria</taxon>
        <taxon>Bacteria division WOR-3</taxon>
    </lineage>
</organism>
<reference evidence="2 3" key="1">
    <citation type="journal article" date="2015" name="Microbiome">
        <title>Genomic resolution of linkages in carbon, nitrogen, and sulfur cycling among widespread estuary sediment bacteria.</title>
        <authorList>
            <person name="Baker B.J."/>
            <person name="Lazar C.S."/>
            <person name="Teske A.P."/>
            <person name="Dick G.J."/>
        </authorList>
    </citation>
    <scope>NUCLEOTIDE SEQUENCE [LARGE SCALE GENOMIC DNA]</scope>
    <source>
        <strain evidence="2">SM23_60</strain>
    </source>
</reference>